<gene>
    <name evidence="2" type="ORF">G4Y79_02420</name>
</gene>
<dbReference type="EMBL" id="CP062983">
    <property type="protein sequence ID" value="QPC83251.1"/>
    <property type="molecule type" value="Genomic_DNA"/>
</dbReference>
<dbReference type="AlphaFoldDB" id="A0A7S8IF55"/>
<dbReference type="RefSeq" id="WP_195171318.1">
    <property type="nucleotide sequence ID" value="NZ_CP062983.1"/>
</dbReference>
<evidence type="ECO:0000256" key="1">
    <source>
        <dbReference type="SAM" id="Phobius"/>
    </source>
</evidence>
<name>A0A7S8IF55_9CHLR</name>
<proteinExistence type="predicted"/>
<sequence>MKRPQGLTSEERSSIKLLVRYALAIFGAVALTLVVVALVSSVINAM</sequence>
<keyword evidence="1" id="KW-0812">Transmembrane</keyword>
<keyword evidence="1" id="KW-0472">Membrane</keyword>
<feature type="transmembrane region" description="Helical" evidence="1">
    <location>
        <begin position="21"/>
        <end position="43"/>
    </location>
</feature>
<evidence type="ECO:0000313" key="3">
    <source>
        <dbReference type="Proteomes" id="UP000594468"/>
    </source>
</evidence>
<keyword evidence="3" id="KW-1185">Reference proteome</keyword>
<keyword evidence="1" id="KW-1133">Transmembrane helix</keyword>
<organism evidence="2 3">
    <name type="scientific">Phototrophicus methaneseepsis</name>
    <dbReference type="NCBI Taxonomy" id="2710758"/>
    <lineage>
        <taxon>Bacteria</taxon>
        <taxon>Bacillati</taxon>
        <taxon>Chloroflexota</taxon>
        <taxon>Candidatus Thermofontia</taxon>
        <taxon>Phototrophicales</taxon>
        <taxon>Phototrophicaceae</taxon>
        <taxon>Phototrophicus</taxon>
    </lineage>
</organism>
<accession>A0A7S8IF55</accession>
<dbReference type="Proteomes" id="UP000594468">
    <property type="component" value="Chromosome"/>
</dbReference>
<dbReference type="KEGG" id="pmet:G4Y79_02420"/>
<evidence type="ECO:0000313" key="2">
    <source>
        <dbReference type="EMBL" id="QPC83251.1"/>
    </source>
</evidence>
<protein>
    <submittedName>
        <fullName evidence="2">Uncharacterized protein</fullName>
    </submittedName>
</protein>
<reference evidence="2 3" key="1">
    <citation type="submission" date="2020-02" db="EMBL/GenBank/DDBJ databases">
        <authorList>
            <person name="Zheng R.K."/>
            <person name="Sun C.M."/>
        </authorList>
    </citation>
    <scope>NUCLEOTIDE SEQUENCE [LARGE SCALE GENOMIC DNA]</scope>
    <source>
        <strain evidence="3">rifampicinis</strain>
    </source>
</reference>